<accession>A0A0R3WV41</accession>
<proteinExistence type="inferred from homology"/>
<evidence type="ECO:0000256" key="1">
    <source>
        <dbReference type="ARBA" id="ARBA00007223"/>
    </source>
</evidence>
<dbReference type="GO" id="GO:0003723">
    <property type="term" value="F:RNA binding"/>
    <property type="evidence" value="ECO:0007669"/>
    <property type="project" value="InterPro"/>
</dbReference>
<reference evidence="7" key="1">
    <citation type="submission" date="2017-02" db="UniProtKB">
        <authorList>
            <consortium name="WormBaseParasite"/>
        </authorList>
    </citation>
    <scope>IDENTIFICATION</scope>
</reference>
<reference evidence="5 6" key="2">
    <citation type="submission" date="2018-11" db="EMBL/GenBank/DDBJ databases">
        <authorList>
            <consortium name="Pathogen Informatics"/>
        </authorList>
    </citation>
    <scope>NUCLEOTIDE SEQUENCE [LARGE SCALE GENOMIC DNA]</scope>
</reference>
<keyword evidence="3" id="KW-0648">Protein biosynthesis</keyword>
<dbReference type="GO" id="GO:0043022">
    <property type="term" value="F:ribosome binding"/>
    <property type="evidence" value="ECO:0007669"/>
    <property type="project" value="TreeGrafter"/>
</dbReference>
<name>A0A0R3WV41_HYDTA</name>
<dbReference type="WBParaSite" id="TTAC_0000463101-mRNA-1">
    <property type="protein sequence ID" value="TTAC_0000463101-mRNA-1"/>
    <property type="gene ID" value="TTAC_0000463101"/>
</dbReference>
<evidence type="ECO:0000313" key="6">
    <source>
        <dbReference type="Proteomes" id="UP000274429"/>
    </source>
</evidence>
<evidence type="ECO:0000313" key="7">
    <source>
        <dbReference type="WBParaSite" id="TTAC_0000463101-mRNA-1"/>
    </source>
</evidence>
<feature type="compositionally biased region" description="Acidic residues" evidence="4">
    <location>
        <begin position="156"/>
        <end position="191"/>
    </location>
</feature>
<dbReference type="Proteomes" id="UP000274429">
    <property type="component" value="Unassembled WGS sequence"/>
</dbReference>
<evidence type="ECO:0000256" key="2">
    <source>
        <dbReference type="ARBA" id="ARBA00022540"/>
    </source>
</evidence>
<dbReference type="STRING" id="6205.A0A0R3WV41"/>
<dbReference type="Gene3D" id="3.30.70.1130">
    <property type="entry name" value="EIF_2_alpha"/>
    <property type="match status" value="1"/>
</dbReference>
<dbReference type="GO" id="GO:0005850">
    <property type="term" value="C:eukaryotic translation initiation factor 2 complex"/>
    <property type="evidence" value="ECO:0007669"/>
    <property type="project" value="TreeGrafter"/>
</dbReference>
<keyword evidence="2" id="KW-0396">Initiation factor</keyword>
<evidence type="ECO:0000256" key="3">
    <source>
        <dbReference type="ARBA" id="ARBA00022917"/>
    </source>
</evidence>
<dbReference type="EMBL" id="UYWX01004892">
    <property type="protein sequence ID" value="VDM25294.1"/>
    <property type="molecule type" value="Genomic_DNA"/>
</dbReference>
<dbReference type="SUPFAM" id="SSF110993">
    <property type="entry name" value="eIF-2-alpha, C-terminal domain"/>
    <property type="match status" value="1"/>
</dbReference>
<dbReference type="GO" id="GO:0033290">
    <property type="term" value="C:eukaryotic 48S preinitiation complex"/>
    <property type="evidence" value="ECO:0007669"/>
    <property type="project" value="TreeGrafter"/>
</dbReference>
<comment type="similarity">
    <text evidence="1">Belongs to the eIF-2-alpha family.</text>
</comment>
<dbReference type="AlphaFoldDB" id="A0A0R3WV41"/>
<dbReference type="PANTHER" id="PTHR10602">
    <property type="entry name" value="EUKARYOTIC TRANSLATION INITIATION FACTOR 2 SUBUNIT 1"/>
    <property type="match status" value="1"/>
</dbReference>
<sequence length="240" mass="27349">MIFFCTCFFTFRNPNILDACDIDDQTKEMLLQDIRHRLMPQAVKLRADFEVSCFAYEGIDAVRRALHAGLALSTDGLPIKINLIAPPLYVLTTQTLEWNEGLAQLERVLEAIRNSIEEQEGSFKLQQKPRVVSDTEEADFQRQLEELEDANKEVSGDEDDEDEDDGGDEERNEYEIEDEDEDEDEEGEEGQDIAGAAEGGDSVEEDEEQRKSPRSVNNDVKKGKKRVKQRQSNNEVAEEE</sequence>
<dbReference type="OrthoDB" id="1685042at2759"/>
<dbReference type="InterPro" id="IPR024055">
    <property type="entry name" value="TIF2_asu_C"/>
</dbReference>
<gene>
    <name evidence="5" type="ORF">TTAC_LOCUS4617</name>
</gene>
<evidence type="ECO:0000313" key="5">
    <source>
        <dbReference type="EMBL" id="VDM25294.1"/>
    </source>
</evidence>
<feature type="compositionally biased region" description="Basic and acidic residues" evidence="4">
    <location>
        <begin position="139"/>
        <end position="155"/>
    </location>
</feature>
<organism evidence="7">
    <name type="scientific">Hydatigena taeniaeformis</name>
    <name type="common">Feline tapeworm</name>
    <name type="synonym">Taenia taeniaeformis</name>
    <dbReference type="NCBI Taxonomy" id="6205"/>
    <lineage>
        <taxon>Eukaryota</taxon>
        <taxon>Metazoa</taxon>
        <taxon>Spiralia</taxon>
        <taxon>Lophotrochozoa</taxon>
        <taxon>Platyhelminthes</taxon>
        <taxon>Cestoda</taxon>
        <taxon>Eucestoda</taxon>
        <taxon>Cyclophyllidea</taxon>
        <taxon>Taeniidae</taxon>
        <taxon>Hydatigera</taxon>
    </lineage>
</organism>
<dbReference type="PANTHER" id="PTHR10602:SF0">
    <property type="entry name" value="EUKARYOTIC TRANSLATION INITIATION FACTOR 2 SUBUNIT 1"/>
    <property type="match status" value="1"/>
</dbReference>
<feature type="region of interest" description="Disordered" evidence="4">
    <location>
        <begin position="119"/>
        <end position="240"/>
    </location>
</feature>
<dbReference type="GO" id="GO:0003743">
    <property type="term" value="F:translation initiation factor activity"/>
    <property type="evidence" value="ECO:0007669"/>
    <property type="project" value="UniProtKB-KW"/>
</dbReference>
<dbReference type="FunFam" id="3.30.70.1130:FF:000001">
    <property type="entry name" value="Eukaryotic translation initiation factor 2 subunit 1"/>
    <property type="match status" value="1"/>
</dbReference>
<protein>
    <submittedName>
        <fullName evidence="7">Eukaryotic translation initiation factor 2 subunit 1</fullName>
    </submittedName>
</protein>
<dbReference type="Pfam" id="PF07541">
    <property type="entry name" value="EIF_2_alpha"/>
    <property type="match status" value="1"/>
</dbReference>
<evidence type="ECO:0000256" key="4">
    <source>
        <dbReference type="SAM" id="MobiDB-lite"/>
    </source>
</evidence>
<dbReference type="InterPro" id="IPR011488">
    <property type="entry name" value="TIF_2_asu"/>
</dbReference>
<keyword evidence="6" id="KW-1185">Reference proteome</keyword>